<dbReference type="Pfam" id="PF02540">
    <property type="entry name" value="NAD_synthase"/>
    <property type="match status" value="1"/>
</dbReference>
<keyword evidence="6" id="KW-0658">Purine biosynthesis</keyword>
<dbReference type="SUPFAM" id="SSF52402">
    <property type="entry name" value="Adenine nucleotide alpha hydrolases-like"/>
    <property type="match status" value="1"/>
</dbReference>
<evidence type="ECO:0000259" key="10">
    <source>
        <dbReference type="PROSITE" id="PS51553"/>
    </source>
</evidence>
<dbReference type="PANTHER" id="PTHR11922:SF2">
    <property type="entry name" value="GMP SYNTHASE [GLUTAMINE-HYDROLYZING]"/>
    <property type="match status" value="1"/>
</dbReference>
<evidence type="ECO:0000256" key="4">
    <source>
        <dbReference type="ARBA" id="ARBA00022741"/>
    </source>
</evidence>
<dbReference type="HAMAP" id="MF_00344">
    <property type="entry name" value="GMP_synthase"/>
    <property type="match status" value="1"/>
</dbReference>
<dbReference type="NCBIfam" id="TIGR00888">
    <property type="entry name" value="guaA_Nterm"/>
    <property type="match status" value="1"/>
</dbReference>
<dbReference type="InterPro" id="IPR022955">
    <property type="entry name" value="GMP_synthase"/>
</dbReference>
<evidence type="ECO:0000256" key="6">
    <source>
        <dbReference type="ARBA" id="ARBA00022755"/>
    </source>
</evidence>
<keyword evidence="7" id="KW-0067">ATP-binding</keyword>
<evidence type="ECO:0000256" key="3">
    <source>
        <dbReference type="ARBA" id="ARBA00022598"/>
    </source>
</evidence>
<evidence type="ECO:0000313" key="11">
    <source>
        <dbReference type="EMBL" id="CAB4544571.1"/>
    </source>
</evidence>
<evidence type="ECO:0000256" key="2">
    <source>
        <dbReference type="ARBA" id="ARBA00012746"/>
    </source>
</evidence>
<proteinExistence type="inferred from homology"/>
<dbReference type="FunFam" id="3.40.50.880:FF:000001">
    <property type="entry name" value="GMP synthase [glutamine-hydrolyzing]"/>
    <property type="match status" value="1"/>
</dbReference>
<dbReference type="NCBIfam" id="NF000848">
    <property type="entry name" value="PRK00074.1"/>
    <property type="match status" value="1"/>
</dbReference>
<dbReference type="SUPFAM" id="SSF52317">
    <property type="entry name" value="Class I glutamine amidotransferase-like"/>
    <property type="match status" value="1"/>
</dbReference>
<dbReference type="AlphaFoldDB" id="A0A6J6BZK0"/>
<dbReference type="Pfam" id="PF00958">
    <property type="entry name" value="GMP_synt_C"/>
    <property type="match status" value="1"/>
</dbReference>
<dbReference type="Pfam" id="PF00117">
    <property type="entry name" value="GATase"/>
    <property type="match status" value="1"/>
</dbReference>
<dbReference type="InterPro" id="IPR022310">
    <property type="entry name" value="NAD/GMP_synthase"/>
</dbReference>
<dbReference type="EMBL" id="CAEZSR010000011">
    <property type="protein sequence ID" value="CAB4544571.1"/>
    <property type="molecule type" value="Genomic_DNA"/>
</dbReference>
<dbReference type="GO" id="GO:0003921">
    <property type="term" value="F:GMP synthase activity"/>
    <property type="evidence" value="ECO:0007669"/>
    <property type="project" value="InterPro"/>
</dbReference>
<dbReference type="PROSITE" id="PS51553">
    <property type="entry name" value="GMPS_ATP_PPASE"/>
    <property type="match status" value="1"/>
</dbReference>
<keyword evidence="3" id="KW-0436">Ligase</keyword>
<dbReference type="FunFam" id="3.30.300.10:FF:000002">
    <property type="entry name" value="GMP synthase [glutamine-hydrolyzing]"/>
    <property type="match status" value="1"/>
</dbReference>
<evidence type="ECO:0000256" key="5">
    <source>
        <dbReference type="ARBA" id="ARBA00022749"/>
    </source>
</evidence>
<accession>A0A6J6BZK0</accession>
<dbReference type="PRINTS" id="PR00097">
    <property type="entry name" value="ANTSNTHASEII"/>
</dbReference>
<dbReference type="FunFam" id="3.40.50.620:FF:000001">
    <property type="entry name" value="GMP synthase [glutamine-hydrolyzing]"/>
    <property type="match status" value="1"/>
</dbReference>
<evidence type="ECO:0000256" key="1">
    <source>
        <dbReference type="ARBA" id="ARBA00005153"/>
    </source>
</evidence>
<dbReference type="NCBIfam" id="TIGR00884">
    <property type="entry name" value="guaA_Cterm"/>
    <property type="match status" value="1"/>
</dbReference>
<gene>
    <name evidence="11" type="ORF">UFOPK1493_00558</name>
</gene>
<dbReference type="UniPathway" id="UPA00189">
    <property type="reaction ID" value="UER00296"/>
</dbReference>
<organism evidence="11">
    <name type="scientific">freshwater metagenome</name>
    <dbReference type="NCBI Taxonomy" id="449393"/>
    <lineage>
        <taxon>unclassified sequences</taxon>
        <taxon>metagenomes</taxon>
        <taxon>ecological metagenomes</taxon>
    </lineage>
</organism>
<dbReference type="InterPro" id="IPR001674">
    <property type="entry name" value="GMP_synth_C"/>
</dbReference>
<name>A0A6J6BZK0_9ZZZZ</name>
<dbReference type="InterPro" id="IPR025777">
    <property type="entry name" value="GMPS_ATP_PPase_dom"/>
</dbReference>
<dbReference type="PANTHER" id="PTHR11922">
    <property type="entry name" value="GMP SYNTHASE-RELATED"/>
    <property type="match status" value="1"/>
</dbReference>
<keyword evidence="5" id="KW-0332">GMP biosynthesis</keyword>
<dbReference type="InterPro" id="IPR029062">
    <property type="entry name" value="Class_I_gatase-like"/>
</dbReference>
<evidence type="ECO:0000256" key="8">
    <source>
        <dbReference type="ARBA" id="ARBA00022962"/>
    </source>
</evidence>
<feature type="compositionally biased region" description="Low complexity" evidence="9">
    <location>
        <begin position="40"/>
        <end position="65"/>
    </location>
</feature>
<comment type="pathway">
    <text evidence="1">Purine metabolism; GMP biosynthesis; GMP from XMP (L-Gln route): step 1/1.</text>
</comment>
<reference evidence="11" key="1">
    <citation type="submission" date="2020-05" db="EMBL/GenBank/DDBJ databases">
        <authorList>
            <person name="Chiriac C."/>
            <person name="Salcher M."/>
            <person name="Ghai R."/>
            <person name="Kavagutti S V."/>
        </authorList>
    </citation>
    <scope>NUCLEOTIDE SEQUENCE</scope>
</reference>
<dbReference type="InterPro" id="IPR017926">
    <property type="entry name" value="GATASE"/>
</dbReference>
<keyword evidence="8" id="KW-0315">Glutamine amidotransferase</keyword>
<dbReference type="Gene3D" id="3.30.300.10">
    <property type="match status" value="1"/>
</dbReference>
<dbReference type="CDD" id="cd01997">
    <property type="entry name" value="GMP_synthase_C"/>
    <property type="match status" value="1"/>
</dbReference>
<feature type="region of interest" description="Disordered" evidence="9">
    <location>
        <begin position="32"/>
        <end position="68"/>
    </location>
</feature>
<dbReference type="SUPFAM" id="SSF54810">
    <property type="entry name" value="GMP synthetase C-terminal dimerisation domain"/>
    <property type="match status" value="1"/>
</dbReference>
<dbReference type="EC" id="6.3.5.2" evidence="2"/>
<dbReference type="Gene3D" id="3.40.50.620">
    <property type="entry name" value="HUPs"/>
    <property type="match status" value="1"/>
</dbReference>
<keyword evidence="4" id="KW-0547">Nucleotide-binding</keyword>
<dbReference type="InterPro" id="IPR004739">
    <property type="entry name" value="GMP_synth_GATase"/>
</dbReference>
<dbReference type="Gene3D" id="3.40.50.880">
    <property type="match status" value="1"/>
</dbReference>
<sequence length="583" mass="62882">MTAAIGGGRREVTSIGRAPVKVVVRTPRPEPAAAYHRAMPSGPSDHASSSTSSGTSSGPSSGTAALTPHHDRPVLVVDFGAQYAQLIARRVREHRVYSEIVPHRITAAEVAARQPGAIILSGGPKSVHVEGAPSLDPAIYDLGVPILGICYGAQLIAQQLGGTVGRGLRGEYGRARMSRIPGSTSTLLHDGIPDEQDVWMSHFDAVTEVPEGFVATASTPDAPVAVLEHPERRIWGVQHHPEVVHSPYGAHVLEQFLLRLAGCEPTWTMSSIIDEQVAAVRAQVGDGRAICGLSGGVDSAVAAALVHRAIGAQLTCVYVDTGLMRRGESDQVVETFKRNMGIELVHVDAGSRFFERLAGVTDPEEKRKTIGELFVRVFEEHTGGIVDAEYLVQGTLYPDVIESGGSDGTAAVIKSHHNVGGLPEDMTLRLVEPLRQLFKDEVRRLGHELGLPDEIVWRQPFPGPGLGVRIIGEVTPERVAILQHADAIVREEIANAGLERELWQAFAVLADIRSVGVMGDERTYAHPIIIRAVTSDDAMTADWARLPYDLLETMSNRIINEVRGVNRVAYDITSKPPGTIEWE</sequence>
<evidence type="ECO:0000256" key="9">
    <source>
        <dbReference type="SAM" id="MobiDB-lite"/>
    </source>
</evidence>
<protein>
    <recommendedName>
        <fullName evidence="2">GMP synthase (glutamine-hydrolyzing)</fullName>
        <ecNumber evidence="2">6.3.5.2</ecNumber>
    </recommendedName>
</protein>
<dbReference type="PROSITE" id="PS51273">
    <property type="entry name" value="GATASE_TYPE_1"/>
    <property type="match status" value="1"/>
</dbReference>
<dbReference type="GO" id="GO:0005829">
    <property type="term" value="C:cytosol"/>
    <property type="evidence" value="ECO:0007669"/>
    <property type="project" value="TreeGrafter"/>
</dbReference>
<dbReference type="GO" id="GO:0005524">
    <property type="term" value="F:ATP binding"/>
    <property type="evidence" value="ECO:0007669"/>
    <property type="project" value="UniProtKB-KW"/>
</dbReference>
<evidence type="ECO:0000256" key="7">
    <source>
        <dbReference type="ARBA" id="ARBA00022840"/>
    </source>
</evidence>
<dbReference type="PRINTS" id="PR00099">
    <property type="entry name" value="CPSGATASE"/>
</dbReference>
<dbReference type="CDD" id="cd01742">
    <property type="entry name" value="GATase1_GMP_Synthase"/>
    <property type="match status" value="1"/>
</dbReference>
<dbReference type="PRINTS" id="PR00096">
    <property type="entry name" value="GATASE"/>
</dbReference>
<feature type="domain" description="GMPS ATP-PPase" evidence="10">
    <location>
        <begin position="267"/>
        <end position="458"/>
    </location>
</feature>
<dbReference type="InterPro" id="IPR014729">
    <property type="entry name" value="Rossmann-like_a/b/a_fold"/>
</dbReference>